<dbReference type="STRING" id="1423813.FC26_GL002304"/>
<evidence type="ECO:0000313" key="4">
    <source>
        <dbReference type="EMBL" id="KRM61086.1"/>
    </source>
</evidence>
<dbReference type="EMBL" id="AYYY01000043">
    <property type="protein sequence ID" value="KRM61086.1"/>
    <property type="molecule type" value="Genomic_DNA"/>
</dbReference>
<dbReference type="Gene3D" id="1.10.357.10">
    <property type="entry name" value="Tetracycline Repressor, domain 2"/>
    <property type="match status" value="1"/>
</dbReference>
<proteinExistence type="predicted"/>
<evidence type="ECO:0000259" key="3">
    <source>
        <dbReference type="PROSITE" id="PS50977"/>
    </source>
</evidence>
<keyword evidence="1 2" id="KW-0238">DNA-binding</keyword>
<comment type="caution">
    <text evidence="4">The sequence shown here is derived from an EMBL/GenBank/DDBJ whole genome shotgun (WGS) entry which is preliminary data.</text>
</comment>
<evidence type="ECO:0000313" key="5">
    <source>
        <dbReference type="Proteomes" id="UP000051733"/>
    </source>
</evidence>
<protein>
    <recommendedName>
        <fullName evidence="3">HTH tetR-type domain-containing protein</fullName>
    </recommendedName>
</protein>
<dbReference type="Pfam" id="PF00440">
    <property type="entry name" value="TetR_N"/>
    <property type="match status" value="1"/>
</dbReference>
<dbReference type="PANTHER" id="PTHR43479">
    <property type="entry name" value="ACREF/ENVCD OPERON REPRESSOR-RELATED"/>
    <property type="match status" value="1"/>
</dbReference>
<organism evidence="4 5">
    <name type="scientific">Paucilactobacillus vaccinostercus DSM 20634</name>
    <dbReference type="NCBI Taxonomy" id="1423813"/>
    <lineage>
        <taxon>Bacteria</taxon>
        <taxon>Bacillati</taxon>
        <taxon>Bacillota</taxon>
        <taxon>Bacilli</taxon>
        <taxon>Lactobacillales</taxon>
        <taxon>Lactobacillaceae</taxon>
        <taxon>Paucilactobacillus</taxon>
    </lineage>
</organism>
<keyword evidence="5" id="KW-1185">Reference proteome</keyword>
<feature type="domain" description="HTH tetR-type" evidence="3">
    <location>
        <begin position="10"/>
        <end position="70"/>
    </location>
</feature>
<sequence>MDNTPDLRIVKTIQIIETTFFTELASKSFDQITVTGLARQARISKGTFYNHYLDKYDLARQLIDSRIKSLNTVLKHQLNTSWRHNILLTKITPEMEEQLAELRILRKIHTSELDFEKQVKTSIAEIFEQRILRDNLPLSQPQFVSRLFAALVFEFFDEYIDDLHKKDDQVMQTQLNEFLHAANELFPKKKRSIR</sequence>
<name>A0A0R2A1I8_9LACO</name>
<dbReference type="Proteomes" id="UP000051733">
    <property type="component" value="Unassembled WGS sequence"/>
</dbReference>
<dbReference type="OrthoDB" id="9810250at2"/>
<evidence type="ECO:0000256" key="1">
    <source>
        <dbReference type="ARBA" id="ARBA00023125"/>
    </source>
</evidence>
<dbReference type="GO" id="GO:0003677">
    <property type="term" value="F:DNA binding"/>
    <property type="evidence" value="ECO:0007669"/>
    <property type="project" value="UniProtKB-UniRule"/>
</dbReference>
<dbReference type="InterPro" id="IPR050624">
    <property type="entry name" value="HTH-type_Tx_Regulator"/>
</dbReference>
<dbReference type="PATRIC" id="fig|1423813.3.peg.2348"/>
<dbReference type="InterPro" id="IPR001647">
    <property type="entry name" value="HTH_TetR"/>
</dbReference>
<dbReference type="PANTHER" id="PTHR43479:SF7">
    <property type="entry name" value="TETR-FAMILY TRANSCRIPTIONAL REGULATOR"/>
    <property type="match status" value="1"/>
</dbReference>
<gene>
    <name evidence="4" type="ORF">FC26_GL002304</name>
</gene>
<dbReference type="SUPFAM" id="SSF46689">
    <property type="entry name" value="Homeodomain-like"/>
    <property type="match status" value="1"/>
</dbReference>
<dbReference type="InterPro" id="IPR009057">
    <property type="entry name" value="Homeodomain-like_sf"/>
</dbReference>
<dbReference type="RefSeq" id="WP_083483790.1">
    <property type="nucleotide sequence ID" value="NZ_AYYY01000043.1"/>
</dbReference>
<reference evidence="4 5" key="1">
    <citation type="journal article" date="2015" name="Genome Announc.">
        <title>Expanding the biotechnology potential of lactobacilli through comparative genomics of 213 strains and associated genera.</title>
        <authorList>
            <person name="Sun Z."/>
            <person name="Harris H.M."/>
            <person name="McCann A."/>
            <person name="Guo C."/>
            <person name="Argimon S."/>
            <person name="Zhang W."/>
            <person name="Yang X."/>
            <person name="Jeffery I.B."/>
            <person name="Cooney J.C."/>
            <person name="Kagawa T.F."/>
            <person name="Liu W."/>
            <person name="Song Y."/>
            <person name="Salvetti E."/>
            <person name="Wrobel A."/>
            <person name="Rasinkangas P."/>
            <person name="Parkhill J."/>
            <person name="Rea M.C."/>
            <person name="O'Sullivan O."/>
            <person name="Ritari J."/>
            <person name="Douillard F.P."/>
            <person name="Paul Ross R."/>
            <person name="Yang R."/>
            <person name="Briner A.E."/>
            <person name="Felis G.E."/>
            <person name="de Vos W.M."/>
            <person name="Barrangou R."/>
            <person name="Klaenhammer T.R."/>
            <person name="Caufield P.W."/>
            <person name="Cui Y."/>
            <person name="Zhang H."/>
            <person name="O'Toole P.W."/>
        </authorList>
    </citation>
    <scope>NUCLEOTIDE SEQUENCE [LARGE SCALE GENOMIC DNA]</scope>
    <source>
        <strain evidence="4 5">DSM 20634</strain>
    </source>
</reference>
<evidence type="ECO:0000256" key="2">
    <source>
        <dbReference type="PROSITE-ProRule" id="PRU00335"/>
    </source>
</evidence>
<accession>A0A0R2A1I8</accession>
<dbReference type="AlphaFoldDB" id="A0A0R2A1I8"/>
<feature type="DNA-binding region" description="H-T-H motif" evidence="2">
    <location>
        <begin position="33"/>
        <end position="52"/>
    </location>
</feature>
<dbReference type="PROSITE" id="PS50977">
    <property type="entry name" value="HTH_TETR_2"/>
    <property type="match status" value="1"/>
</dbReference>